<gene>
    <name evidence="2" type="ORF">P167DRAFT_548262</name>
</gene>
<feature type="compositionally biased region" description="Polar residues" evidence="1">
    <location>
        <begin position="106"/>
        <end position="115"/>
    </location>
</feature>
<feature type="compositionally biased region" description="Acidic residues" evidence="1">
    <location>
        <begin position="17"/>
        <end position="28"/>
    </location>
</feature>
<dbReference type="InParanoid" id="A0A3N4KTS9"/>
<dbReference type="AlphaFoldDB" id="A0A3N4KTS9"/>
<evidence type="ECO:0000313" key="2">
    <source>
        <dbReference type="EMBL" id="RPB09185.1"/>
    </source>
</evidence>
<feature type="region of interest" description="Disordered" evidence="1">
    <location>
        <begin position="1"/>
        <end position="236"/>
    </location>
</feature>
<reference evidence="2 3" key="1">
    <citation type="journal article" date="2018" name="Nat. Ecol. Evol.">
        <title>Pezizomycetes genomes reveal the molecular basis of ectomycorrhizal truffle lifestyle.</title>
        <authorList>
            <person name="Murat C."/>
            <person name="Payen T."/>
            <person name="Noel B."/>
            <person name="Kuo A."/>
            <person name="Morin E."/>
            <person name="Chen J."/>
            <person name="Kohler A."/>
            <person name="Krizsan K."/>
            <person name="Balestrini R."/>
            <person name="Da Silva C."/>
            <person name="Montanini B."/>
            <person name="Hainaut M."/>
            <person name="Levati E."/>
            <person name="Barry K.W."/>
            <person name="Belfiori B."/>
            <person name="Cichocki N."/>
            <person name="Clum A."/>
            <person name="Dockter R.B."/>
            <person name="Fauchery L."/>
            <person name="Guy J."/>
            <person name="Iotti M."/>
            <person name="Le Tacon F."/>
            <person name="Lindquist E.A."/>
            <person name="Lipzen A."/>
            <person name="Malagnac F."/>
            <person name="Mello A."/>
            <person name="Molinier V."/>
            <person name="Miyauchi S."/>
            <person name="Poulain J."/>
            <person name="Riccioni C."/>
            <person name="Rubini A."/>
            <person name="Sitrit Y."/>
            <person name="Splivallo R."/>
            <person name="Traeger S."/>
            <person name="Wang M."/>
            <person name="Zifcakova L."/>
            <person name="Wipf D."/>
            <person name="Zambonelli A."/>
            <person name="Paolocci F."/>
            <person name="Nowrousian M."/>
            <person name="Ottonello S."/>
            <person name="Baldrian P."/>
            <person name="Spatafora J.W."/>
            <person name="Henrissat B."/>
            <person name="Nagy L.G."/>
            <person name="Aury J.M."/>
            <person name="Wincker P."/>
            <person name="Grigoriev I.V."/>
            <person name="Bonfante P."/>
            <person name="Martin F.M."/>
        </authorList>
    </citation>
    <scope>NUCLEOTIDE SEQUENCE [LARGE SCALE GENOMIC DNA]</scope>
    <source>
        <strain evidence="2 3">CCBAS932</strain>
    </source>
</reference>
<proteinExistence type="predicted"/>
<feature type="compositionally biased region" description="Basic and acidic residues" evidence="1">
    <location>
        <begin position="119"/>
        <end position="129"/>
    </location>
</feature>
<accession>A0A3N4KTS9</accession>
<protein>
    <submittedName>
        <fullName evidence="2">Uncharacterized protein</fullName>
    </submittedName>
</protein>
<feature type="region of interest" description="Disordered" evidence="1">
    <location>
        <begin position="264"/>
        <end position="284"/>
    </location>
</feature>
<evidence type="ECO:0000256" key="1">
    <source>
        <dbReference type="SAM" id="MobiDB-lite"/>
    </source>
</evidence>
<feature type="compositionally biased region" description="Basic and acidic residues" evidence="1">
    <location>
        <begin position="83"/>
        <end position="102"/>
    </location>
</feature>
<evidence type="ECO:0000313" key="3">
    <source>
        <dbReference type="Proteomes" id="UP000277580"/>
    </source>
</evidence>
<sequence>MYEEGDIGSKEMLVGSDDGEGDSSDDSEMSFCITENNNHGTWLAGSGGARDGSSGELEKRMISGAKDSGGNNSYPSEGGFHSESNRFDEGFNPPEKDPHGGEMHPNSHSSQTDNAQFRDPSDHEGKHGPWFEGPDPFGDIIEDGILYDGPYESSSDGLDWSEHESGSEIDSFLGGSRRKKVKKPQGERLPPRPYTHYRSLLVNGRRPVRRRNSSSSEDNMPQRELPEKKEAPKKKKRFWEKWRIPHIASSNPLGKEMERGPQLLNAKRPRPDNHERPPPLPSSFLHRHLKTVMDLVSSQGKMSLPNDFDEDEQGYFPPGPYNSPYVAPTTAYASSSNAPRHISLNVNYPTEDHDLADGRFFDASKVPLSETVTKISKTERLKSIFSRGFPKTKNTSPAKSVVRVVVPAVVELGSDIAGHDRVRDGDQRAVVEDYENLDIYGNRVIPVEANLWLYRQCMKTKRAVIIDLKHEPTFSELSRVCKNTGKLEKVEICKTNNYAKVRFLEEEGAARLMELAQSQITYPVADSNYKRARSTLIDVKYNWPIENLEPRVLECIRVDDATRCIIIRGPIGKEIQKLLNIAEDEKRHIRVEMWDFAKYLMGTDVVGDIESVQIGYVGGCWEITIIYTDILVAIHAVDVLKSEAEFKKCTIWYGADPCEPPRVAQAS</sequence>
<feature type="compositionally biased region" description="Basic and acidic residues" evidence="1">
    <location>
        <begin position="220"/>
        <end position="230"/>
    </location>
</feature>
<dbReference type="OrthoDB" id="10363378at2759"/>
<organism evidence="2 3">
    <name type="scientific">Morchella conica CCBAS932</name>
    <dbReference type="NCBI Taxonomy" id="1392247"/>
    <lineage>
        <taxon>Eukaryota</taxon>
        <taxon>Fungi</taxon>
        <taxon>Dikarya</taxon>
        <taxon>Ascomycota</taxon>
        <taxon>Pezizomycotina</taxon>
        <taxon>Pezizomycetes</taxon>
        <taxon>Pezizales</taxon>
        <taxon>Morchellaceae</taxon>
        <taxon>Morchella</taxon>
    </lineage>
</organism>
<name>A0A3N4KTS9_9PEZI</name>
<dbReference type="EMBL" id="ML119154">
    <property type="protein sequence ID" value="RPB09185.1"/>
    <property type="molecule type" value="Genomic_DNA"/>
</dbReference>
<keyword evidence="3" id="KW-1185">Reference proteome</keyword>
<dbReference type="Proteomes" id="UP000277580">
    <property type="component" value="Unassembled WGS sequence"/>
</dbReference>